<keyword evidence="8 12" id="KW-0479">Metal-binding</keyword>
<dbReference type="NCBIfam" id="TIGR01496">
    <property type="entry name" value="DHPS"/>
    <property type="match status" value="1"/>
</dbReference>
<dbReference type="GO" id="GO:0046656">
    <property type="term" value="P:folic acid biosynthetic process"/>
    <property type="evidence" value="ECO:0007669"/>
    <property type="project" value="UniProtKB-KW"/>
</dbReference>
<evidence type="ECO:0000256" key="6">
    <source>
        <dbReference type="ARBA" id="ARBA00016919"/>
    </source>
</evidence>
<evidence type="ECO:0000256" key="1">
    <source>
        <dbReference type="ARBA" id="ARBA00000012"/>
    </source>
</evidence>
<dbReference type="CDD" id="cd00739">
    <property type="entry name" value="DHPS"/>
    <property type="match status" value="1"/>
</dbReference>
<proteinExistence type="inferred from homology"/>
<organism evidence="14 15">
    <name type="scientific">Lusitaniella coriacea LEGE 07157</name>
    <dbReference type="NCBI Taxonomy" id="945747"/>
    <lineage>
        <taxon>Bacteria</taxon>
        <taxon>Bacillati</taxon>
        <taxon>Cyanobacteriota</taxon>
        <taxon>Cyanophyceae</taxon>
        <taxon>Spirulinales</taxon>
        <taxon>Lusitaniellaceae</taxon>
        <taxon>Lusitaniella</taxon>
    </lineage>
</organism>
<dbReference type="GO" id="GO:0005829">
    <property type="term" value="C:cytosol"/>
    <property type="evidence" value="ECO:0007669"/>
    <property type="project" value="TreeGrafter"/>
</dbReference>
<comment type="caution">
    <text evidence="14">The sequence shown here is derived from an EMBL/GenBank/DDBJ whole genome shotgun (WGS) entry which is preliminary data.</text>
</comment>
<dbReference type="Gene3D" id="3.20.20.20">
    <property type="entry name" value="Dihydropteroate synthase-like"/>
    <property type="match status" value="1"/>
</dbReference>
<comment type="cofactor">
    <cofactor evidence="2 12">
        <name>Mg(2+)</name>
        <dbReference type="ChEBI" id="CHEBI:18420"/>
    </cofactor>
</comment>
<dbReference type="PANTHER" id="PTHR20941">
    <property type="entry name" value="FOLATE SYNTHESIS PROTEINS"/>
    <property type="match status" value="1"/>
</dbReference>
<dbReference type="UniPathway" id="UPA00077">
    <property type="reaction ID" value="UER00156"/>
</dbReference>
<evidence type="ECO:0000256" key="4">
    <source>
        <dbReference type="ARBA" id="ARBA00009503"/>
    </source>
</evidence>
<comment type="similarity">
    <text evidence="4 12">Belongs to the DHPS family.</text>
</comment>
<name>A0A8J7AYB5_9CYAN</name>
<dbReference type="InterPro" id="IPR011005">
    <property type="entry name" value="Dihydropteroate_synth-like_sf"/>
</dbReference>
<dbReference type="GO" id="GO:0046872">
    <property type="term" value="F:metal ion binding"/>
    <property type="evidence" value="ECO:0007669"/>
    <property type="project" value="UniProtKB-KW"/>
</dbReference>
<dbReference type="Proteomes" id="UP000654482">
    <property type="component" value="Unassembled WGS sequence"/>
</dbReference>
<sequence length="282" mass="30435">MNSASILEIRGHSFAWGERTYVMGILNVTPDSFSDGGEFNTLATALEQAKQMVADGVDIVDVGGQSTRPGAAQIGLEEELNRVVPVVRALREETDVPISVDTTRAAVAKAAVEAGADIVNDISGATFDDEMLPIVAELGVPVVLMHLRGTPATMQSLTTYKDLMGEIYQFLEGQIEKAVRSGVARSRVIIDPGIGFAKTHVQNLEIFRRLSEFHPLNAPLLVGPSRKSFIGHILERSDPKERLWGTAAACCSAIAGGTDILRVHDVAQMRDVCRVADALWRS</sequence>
<evidence type="ECO:0000313" key="15">
    <source>
        <dbReference type="Proteomes" id="UP000654482"/>
    </source>
</evidence>
<dbReference type="AlphaFoldDB" id="A0A8J7AYB5"/>
<dbReference type="EMBL" id="JADEWZ010000003">
    <property type="protein sequence ID" value="MBE9114854.1"/>
    <property type="molecule type" value="Genomic_DNA"/>
</dbReference>
<dbReference type="PANTHER" id="PTHR20941:SF1">
    <property type="entry name" value="FOLIC ACID SYNTHESIS PROTEIN FOL1"/>
    <property type="match status" value="1"/>
</dbReference>
<keyword evidence="15" id="KW-1185">Reference proteome</keyword>
<evidence type="ECO:0000256" key="5">
    <source>
        <dbReference type="ARBA" id="ARBA00012458"/>
    </source>
</evidence>
<evidence type="ECO:0000313" key="14">
    <source>
        <dbReference type="EMBL" id="MBE9114854.1"/>
    </source>
</evidence>
<keyword evidence="7 12" id="KW-0808">Transferase</keyword>
<dbReference type="InterPro" id="IPR006390">
    <property type="entry name" value="DHP_synth_dom"/>
</dbReference>
<dbReference type="GO" id="GO:0046654">
    <property type="term" value="P:tetrahydrofolate biosynthetic process"/>
    <property type="evidence" value="ECO:0007669"/>
    <property type="project" value="UniProtKB-UniPathway"/>
</dbReference>
<dbReference type="InterPro" id="IPR000489">
    <property type="entry name" value="Pterin-binding_dom"/>
</dbReference>
<dbReference type="SUPFAM" id="SSF51717">
    <property type="entry name" value="Dihydropteroate synthetase-like"/>
    <property type="match status" value="1"/>
</dbReference>
<comment type="pathway">
    <text evidence="3 12">Cofactor biosynthesis; tetrahydrofolate biosynthesis; 7,8-dihydrofolate from 2-amino-4-hydroxy-6-hydroxymethyl-7,8-dihydropteridine diphosphate and 4-aminobenzoate: step 1/2.</text>
</comment>
<evidence type="ECO:0000256" key="9">
    <source>
        <dbReference type="ARBA" id="ARBA00022842"/>
    </source>
</evidence>
<comment type="catalytic activity">
    <reaction evidence="1">
        <text>(7,8-dihydropterin-6-yl)methyl diphosphate + 4-aminobenzoate = 7,8-dihydropteroate + diphosphate</text>
        <dbReference type="Rhea" id="RHEA:19949"/>
        <dbReference type="ChEBI" id="CHEBI:17836"/>
        <dbReference type="ChEBI" id="CHEBI:17839"/>
        <dbReference type="ChEBI" id="CHEBI:33019"/>
        <dbReference type="ChEBI" id="CHEBI:72950"/>
        <dbReference type="EC" id="2.5.1.15"/>
    </reaction>
</comment>
<dbReference type="FunFam" id="3.20.20.20:FF:000006">
    <property type="entry name" value="Dihydropteroate synthase"/>
    <property type="match status" value="1"/>
</dbReference>
<dbReference type="PROSITE" id="PS50972">
    <property type="entry name" value="PTERIN_BINDING"/>
    <property type="match status" value="1"/>
</dbReference>
<dbReference type="GO" id="GO:0004156">
    <property type="term" value="F:dihydropteroate synthase activity"/>
    <property type="evidence" value="ECO:0007669"/>
    <property type="project" value="UniProtKB-EC"/>
</dbReference>
<evidence type="ECO:0000259" key="13">
    <source>
        <dbReference type="PROSITE" id="PS50972"/>
    </source>
</evidence>
<dbReference type="EC" id="2.5.1.15" evidence="5 12"/>
<protein>
    <recommendedName>
        <fullName evidence="6 12">Dihydropteroate synthase</fullName>
        <shortName evidence="12">DHPS</shortName>
        <ecNumber evidence="5 12">2.5.1.15</ecNumber>
    </recommendedName>
    <alternativeName>
        <fullName evidence="11 12">Dihydropteroate pyrophosphorylase</fullName>
    </alternativeName>
</protein>
<dbReference type="PROSITE" id="PS00792">
    <property type="entry name" value="DHPS_1"/>
    <property type="match status" value="1"/>
</dbReference>
<evidence type="ECO:0000256" key="11">
    <source>
        <dbReference type="ARBA" id="ARBA00030193"/>
    </source>
</evidence>
<gene>
    <name evidence="14" type="primary">folP</name>
    <name evidence="14" type="ORF">IQ249_02985</name>
</gene>
<comment type="function">
    <text evidence="12">Catalyzes the condensation of para-aminobenzoate (pABA) with 6-hydroxymethyl-7,8-dihydropterin diphosphate (DHPt-PP) to form 7,8-dihydropteroate (H2Pte), the immediate precursor of folate derivatives.</text>
</comment>
<feature type="domain" description="Pterin-binding" evidence="13">
    <location>
        <begin position="20"/>
        <end position="274"/>
    </location>
</feature>
<evidence type="ECO:0000256" key="10">
    <source>
        <dbReference type="ARBA" id="ARBA00022909"/>
    </source>
</evidence>
<evidence type="ECO:0000256" key="12">
    <source>
        <dbReference type="RuleBase" id="RU361205"/>
    </source>
</evidence>
<dbReference type="Pfam" id="PF00809">
    <property type="entry name" value="Pterin_bind"/>
    <property type="match status" value="1"/>
</dbReference>
<dbReference type="PROSITE" id="PS00793">
    <property type="entry name" value="DHPS_2"/>
    <property type="match status" value="1"/>
</dbReference>
<keyword evidence="9 12" id="KW-0460">Magnesium</keyword>
<keyword evidence="10 12" id="KW-0289">Folate biosynthesis</keyword>
<evidence type="ECO:0000256" key="2">
    <source>
        <dbReference type="ARBA" id="ARBA00001946"/>
    </source>
</evidence>
<evidence type="ECO:0000256" key="7">
    <source>
        <dbReference type="ARBA" id="ARBA00022679"/>
    </source>
</evidence>
<accession>A0A8J7AYB5</accession>
<evidence type="ECO:0000256" key="3">
    <source>
        <dbReference type="ARBA" id="ARBA00004763"/>
    </source>
</evidence>
<dbReference type="InterPro" id="IPR045031">
    <property type="entry name" value="DHP_synth-like"/>
</dbReference>
<reference evidence="14" key="1">
    <citation type="submission" date="2020-10" db="EMBL/GenBank/DDBJ databases">
        <authorList>
            <person name="Castelo-Branco R."/>
            <person name="Eusebio N."/>
            <person name="Adriana R."/>
            <person name="Vieira A."/>
            <person name="Brugerolle De Fraissinette N."/>
            <person name="Rezende De Castro R."/>
            <person name="Schneider M.P."/>
            <person name="Vasconcelos V."/>
            <person name="Leao P.N."/>
        </authorList>
    </citation>
    <scope>NUCLEOTIDE SEQUENCE</scope>
    <source>
        <strain evidence="14">LEGE 07157</strain>
    </source>
</reference>
<evidence type="ECO:0000256" key="8">
    <source>
        <dbReference type="ARBA" id="ARBA00022723"/>
    </source>
</evidence>